<evidence type="ECO:0000256" key="6">
    <source>
        <dbReference type="ARBA" id="ARBA00022840"/>
    </source>
</evidence>
<keyword evidence="8" id="KW-0812">Transmembrane</keyword>
<keyword evidence="4 7" id="KW-0547">Nucleotide-binding</keyword>
<dbReference type="FunFam" id="1.10.510.10:FF:000021">
    <property type="entry name" value="Serine/threonine protein kinase"/>
    <property type="match status" value="1"/>
</dbReference>
<dbReference type="EMBL" id="CP001848">
    <property type="protein sequence ID" value="ADB18697.1"/>
    <property type="molecule type" value="Genomic_DNA"/>
</dbReference>
<dbReference type="Gene3D" id="3.30.200.20">
    <property type="entry name" value="Phosphorylase Kinase, domain 1"/>
    <property type="match status" value="1"/>
</dbReference>
<evidence type="ECO:0000256" key="8">
    <source>
        <dbReference type="SAM" id="Phobius"/>
    </source>
</evidence>
<dbReference type="InterPro" id="IPR000719">
    <property type="entry name" value="Prot_kinase_dom"/>
</dbReference>
<evidence type="ECO:0000256" key="1">
    <source>
        <dbReference type="ARBA" id="ARBA00012513"/>
    </source>
</evidence>
<dbReference type="PROSITE" id="PS00107">
    <property type="entry name" value="PROTEIN_KINASE_ATP"/>
    <property type="match status" value="1"/>
</dbReference>
<keyword evidence="8" id="KW-1133">Transmembrane helix</keyword>
<feature type="transmembrane region" description="Helical" evidence="8">
    <location>
        <begin position="509"/>
        <end position="527"/>
    </location>
</feature>
<sequence>MLLADLADRAQRGEQVDLDQQCRSHPDLAAELRQLWGAVMVAQVAAASTSISMPPGSPKESDFPSGILELPCRFGDYDLLEELGRGGMGVVYRARQITLGREVAVKMILRGQLASPADRERFQAEAQAAAKLDHPGIVPVYEVGQVDGRPYFSMKYIQGTTLSHRLAEGPMDSREAATLLARVAHAIHFAHTKGVLHRDIKPSNILLDNAGFPHVTDFGLAKQTSDAASLTKTGAVLGTPAYMAPEQAAGARGQVGPVSDVYSLGVVLYHMLTGRPPFQAASPVDVVLMVLEQDPVPPRMLNPRADRDLEMIALRCLQKPTDLRYNSAALLARDLEAFLNDESIAARSGRFGQIVASWMRETHHAAVLENWGVLWMWHSLALILVCSLTTALQWNGVRDRLVYTFVWTAGLGAWAAVFWLLRRRIGPVTFVERQIAHIWAGSMICIGLLFPLEAWLELPVLRLSPVLGLVNGMAFLIKAGMLSGAFYVQALALFLSAALMAIFPDYAHLIFGVVSAACFFFPGLKYTRQRFTAPQARSSRSF</sequence>
<evidence type="ECO:0000256" key="7">
    <source>
        <dbReference type="PROSITE-ProRule" id="PRU10141"/>
    </source>
</evidence>
<name>D2R2W4_PIRSD</name>
<dbReference type="PROSITE" id="PS00108">
    <property type="entry name" value="PROTEIN_KINASE_ST"/>
    <property type="match status" value="1"/>
</dbReference>
<dbReference type="eggNOG" id="COG0515">
    <property type="taxonomic scope" value="Bacteria"/>
</dbReference>
<keyword evidence="6 7" id="KW-0067">ATP-binding</keyword>
<feature type="binding site" evidence="7">
    <location>
        <position position="106"/>
    </location>
    <ligand>
        <name>ATP</name>
        <dbReference type="ChEBI" id="CHEBI:30616"/>
    </ligand>
</feature>
<dbReference type="AlphaFoldDB" id="D2R2W4"/>
<dbReference type="Proteomes" id="UP000001887">
    <property type="component" value="Chromosome"/>
</dbReference>
<dbReference type="OrthoDB" id="6111975at2"/>
<dbReference type="InterPro" id="IPR008271">
    <property type="entry name" value="Ser/Thr_kinase_AS"/>
</dbReference>
<dbReference type="GO" id="GO:0004674">
    <property type="term" value="F:protein serine/threonine kinase activity"/>
    <property type="evidence" value="ECO:0007669"/>
    <property type="project" value="UniProtKB-KW"/>
</dbReference>
<dbReference type="KEGG" id="psl:Psta_4044"/>
<evidence type="ECO:0000256" key="4">
    <source>
        <dbReference type="ARBA" id="ARBA00022741"/>
    </source>
</evidence>
<dbReference type="HOGENOM" id="CLU_033241_0_0_0"/>
<feature type="transmembrane region" description="Helical" evidence="8">
    <location>
        <begin position="401"/>
        <end position="422"/>
    </location>
</feature>
<evidence type="ECO:0000313" key="10">
    <source>
        <dbReference type="EMBL" id="ADB18697.1"/>
    </source>
</evidence>
<keyword evidence="8" id="KW-0472">Membrane</keyword>
<dbReference type="SMART" id="SM00220">
    <property type="entry name" value="S_TKc"/>
    <property type="match status" value="1"/>
</dbReference>
<keyword evidence="2 10" id="KW-0723">Serine/threonine-protein kinase</keyword>
<feature type="transmembrane region" description="Helical" evidence="8">
    <location>
        <begin position="458"/>
        <end position="477"/>
    </location>
</feature>
<dbReference type="CDD" id="cd14014">
    <property type="entry name" value="STKc_PknB_like"/>
    <property type="match status" value="1"/>
</dbReference>
<organism evidence="10 11">
    <name type="scientific">Pirellula staleyi (strain ATCC 27377 / DSM 6068 / ICPB 4128)</name>
    <name type="common">Pirella staleyi</name>
    <dbReference type="NCBI Taxonomy" id="530564"/>
    <lineage>
        <taxon>Bacteria</taxon>
        <taxon>Pseudomonadati</taxon>
        <taxon>Planctomycetota</taxon>
        <taxon>Planctomycetia</taxon>
        <taxon>Pirellulales</taxon>
        <taxon>Pirellulaceae</taxon>
        <taxon>Pirellula</taxon>
    </lineage>
</organism>
<dbReference type="GO" id="GO:0005524">
    <property type="term" value="F:ATP binding"/>
    <property type="evidence" value="ECO:0007669"/>
    <property type="project" value="UniProtKB-UniRule"/>
</dbReference>
<dbReference type="PROSITE" id="PS50011">
    <property type="entry name" value="PROTEIN_KINASE_DOM"/>
    <property type="match status" value="1"/>
</dbReference>
<dbReference type="PANTHER" id="PTHR43289">
    <property type="entry name" value="MITOGEN-ACTIVATED PROTEIN KINASE KINASE KINASE 20-RELATED"/>
    <property type="match status" value="1"/>
</dbReference>
<dbReference type="STRING" id="530564.Psta_4044"/>
<reference evidence="10 11" key="1">
    <citation type="journal article" date="2009" name="Stand. Genomic Sci.">
        <title>Complete genome sequence of Pirellula staleyi type strain (ATCC 27377).</title>
        <authorList>
            <person name="Clum A."/>
            <person name="Tindall B.J."/>
            <person name="Sikorski J."/>
            <person name="Ivanova N."/>
            <person name="Mavrommatis K."/>
            <person name="Lucas S."/>
            <person name="Glavina del Rio T."/>
            <person name="Nolan M."/>
            <person name="Chen F."/>
            <person name="Tice H."/>
            <person name="Pitluck S."/>
            <person name="Cheng J.F."/>
            <person name="Chertkov O."/>
            <person name="Brettin T."/>
            <person name="Han C."/>
            <person name="Detter J.C."/>
            <person name="Kuske C."/>
            <person name="Bruce D."/>
            <person name="Goodwin L."/>
            <person name="Ovchinikova G."/>
            <person name="Pati A."/>
            <person name="Mikhailova N."/>
            <person name="Chen A."/>
            <person name="Palaniappan K."/>
            <person name="Land M."/>
            <person name="Hauser L."/>
            <person name="Chang Y.J."/>
            <person name="Jeffries C.D."/>
            <person name="Chain P."/>
            <person name="Rohde M."/>
            <person name="Goker M."/>
            <person name="Bristow J."/>
            <person name="Eisen J.A."/>
            <person name="Markowitz V."/>
            <person name="Hugenholtz P."/>
            <person name="Kyrpides N.C."/>
            <person name="Klenk H.P."/>
            <person name="Lapidus A."/>
        </authorList>
    </citation>
    <scope>NUCLEOTIDE SEQUENCE [LARGE SCALE GENOMIC DNA]</scope>
    <source>
        <strain evidence="11">ATCC 27377 / DSM 6068 / ICPB 4128</strain>
    </source>
</reference>
<feature type="domain" description="Protein kinase" evidence="9">
    <location>
        <begin position="77"/>
        <end position="339"/>
    </location>
</feature>
<evidence type="ECO:0000256" key="3">
    <source>
        <dbReference type="ARBA" id="ARBA00022679"/>
    </source>
</evidence>
<dbReference type="PANTHER" id="PTHR43289:SF6">
    <property type="entry name" value="SERINE_THREONINE-PROTEIN KINASE NEKL-3"/>
    <property type="match status" value="1"/>
</dbReference>
<accession>D2R2W4</accession>
<evidence type="ECO:0000313" key="11">
    <source>
        <dbReference type="Proteomes" id="UP000001887"/>
    </source>
</evidence>
<evidence type="ECO:0000256" key="5">
    <source>
        <dbReference type="ARBA" id="ARBA00022777"/>
    </source>
</evidence>
<dbReference type="InterPro" id="IPR011009">
    <property type="entry name" value="Kinase-like_dom_sf"/>
</dbReference>
<gene>
    <name evidence="10" type="ordered locus">Psta_4044</name>
</gene>
<keyword evidence="3" id="KW-0808">Transferase</keyword>
<proteinExistence type="predicted"/>
<dbReference type="Gene3D" id="1.10.510.10">
    <property type="entry name" value="Transferase(Phosphotransferase) domain 1"/>
    <property type="match status" value="1"/>
</dbReference>
<feature type="transmembrane region" description="Helical" evidence="8">
    <location>
        <begin position="434"/>
        <end position="452"/>
    </location>
</feature>
<keyword evidence="5 10" id="KW-0418">Kinase</keyword>
<evidence type="ECO:0000259" key="9">
    <source>
        <dbReference type="PROSITE" id="PS50011"/>
    </source>
</evidence>
<dbReference type="Pfam" id="PF00069">
    <property type="entry name" value="Pkinase"/>
    <property type="match status" value="1"/>
</dbReference>
<protein>
    <recommendedName>
        <fullName evidence="1">non-specific serine/threonine protein kinase</fullName>
        <ecNumber evidence="1">2.7.11.1</ecNumber>
    </recommendedName>
</protein>
<feature type="transmembrane region" description="Helical" evidence="8">
    <location>
        <begin position="373"/>
        <end position="395"/>
    </location>
</feature>
<dbReference type="SUPFAM" id="SSF56112">
    <property type="entry name" value="Protein kinase-like (PK-like)"/>
    <property type="match status" value="1"/>
</dbReference>
<dbReference type="InterPro" id="IPR017441">
    <property type="entry name" value="Protein_kinase_ATP_BS"/>
</dbReference>
<dbReference type="EC" id="2.7.11.1" evidence="1"/>
<keyword evidence="11" id="KW-1185">Reference proteome</keyword>
<evidence type="ECO:0000256" key="2">
    <source>
        <dbReference type="ARBA" id="ARBA00022527"/>
    </source>
</evidence>